<proteinExistence type="predicted"/>
<sequence>MPQTLCAGAGMNQGQRLRAQHRARPLDRLSQADTAMRLYLQETFTFRVLTGEASVVHAPSDPPFA</sequence>
<gene>
    <name evidence="2" type="ORF">ACPOL_0896</name>
</gene>
<name>A0A2Z5FTV5_9BACT</name>
<dbReference type="RefSeq" id="WP_236657222.1">
    <property type="nucleotide sequence ID" value="NZ_CP030840.1"/>
</dbReference>
<evidence type="ECO:0000313" key="2">
    <source>
        <dbReference type="EMBL" id="AXC10253.1"/>
    </source>
</evidence>
<organism evidence="2 3">
    <name type="scientific">Acidisarcina polymorpha</name>
    <dbReference type="NCBI Taxonomy" id="2211140"/>
    <lineage>
        <taxon>Bacteria</taxon>
        <taxon>Pseudomonadati</taxon>
        <taxon>Acidobacteriota</taxon>
        <taxon>Terriglobia</taxon>
        <taxon>Terriglobales</taxon>
        <taxon>Acidobacteriaceae</taxon>
        <taxon>Acidisarcina</taxon>
    </lineage>
</organism>
<dbReference type="KEGG" id="abas:ACPOL_0896"/>
<accession>A0A2Z5FTV5</accession>
<keyword evidence="3" id="KW-1185">Reference proteome</keyword>
<dbReference type="EMBL" id="CP030840">
    <property type="protein sequence ID" value="AXC10253.1"/>
    <property type="molecule type" value="Genomic_DNA"/>
</dbReference>
<feature type="region of interest" description="Disordered" evidence="1">
    <location>
        <begin position="1"/>
        <end position="24"/>
    </location>
</feature>
<protein>
    <submittedName>
        <fullName evidence="2">Uncharacterized protein</fullName>
    </submittedName>
</protein>
<reference evidence="2 3" key="1">
    <citation type="journal article" date="2018" name="Front. Microbiol.">
        <title>Hydrolytic Capabilities as a Key to Environmental Success: Chitinolytic and Cellulolytic Acidobacteria From Acidic Sub-arctic Soils and Boreal Peatlands.</title>
        <authorList>
            <person name="Belova S.E."/>
            <person name="Ravin N.V."/>
            <person name="Pankratov T.A."/>
            <person name="Rakitin A.L."/>
            <person name="Ivanova A.A."/>
            <person name="Beletsky A.V."/>
            <person name="Mardanov A.V."/>
            <person name="Sinninghe Damste J.S."/>
            <person name="Dedysh S.N."/>
        </authorList>
    </citation>
    <scope>NUCLEOTIDE SEQUENCE [LARGE SCALE GENOMIC DNA]</scope>
    <source>
        <strain evidence="2 3">SBC82</strain>
    </source>
</reference>
<dbReference type="AlphaFoldDB" id="A0A2Z5FTV5"/>
<evidence type="ECO:0000256" key="1">
    <source>
        <dbReference type="SAM" id="MobiDB-lite"/>
    </source>
</evidence>
<evidence type="ECO:0000313" key="3">
    <source>
        <dbReference type="Proteomes" id="UP000253606"/>
    </source>
</evidence>
<dbReference type="Proteomes" id="UP000253606">
    <property type="component" value="Chromosome"/>
</dbReference>